<evidence type="ECO:0000313" key="3">
    <source>
        <dbReference type="Proteomes" id="UP000190637"/>
    </source>
</evidence>
<dbReference type="AlphaFoldDB" id="A0A1T4T592"/>
<gene>
    <name evidence="2" type="ORF">SAMN02745673_04465</name>
</gene>
<keyword evidence="3" id="KW-1185">Reference proteome</keyword>
<dbReference type="RefSeq" id="WP_078763697.1">
    <property type="nucleotide sequence ID" value="NZ_FUWS01000014.1"/>
</dbReference>
<dbReference type="InterPro" id="IPR041698">
    <property type="entry name" value="Methyltransf_25"/>
</dbReference>
<reference evidence="2 3" key="1">
    <citation type="submission" date="2017-02" db="EMBL/GenBank/DDBJ databases">
        <authorList>
            <person name="Peterson S.W."/>
        </authorList>
    </citation>
    <scope>NUCLEOTIDE SEQUENCE [LARGE SCALE GENOMIC DNA]</scope>
    <source>
        <strain evidence="2 3">DSM 45154</strain>
    </source>
</reference>
<dbReference type="Gene3D" id="2.20.25.570">
    <property type="match status" value="1"/>
</dbReference>
<dbReference type="STRING" id="1122192.SAMN02745673_04465"/>
<accession>A0A1T4T592</accession>
<dbReference type="EMBL" id="FUWS01000014">
    <property type="protein sequence ID" value="SKA35328.1"/>
    <property type="molecule type" value="Genomic_DNA"/>
</dbReference>
<dbReference type="SUPFAM" id="SSF53335">
    <property type="entry name" value="S-adenosyl-L-methionine-dependent methyltransferases"/>
    <property type="match status" value="1"/>
</dbReference>
<dbReference type="Pfam" id="PF13649">
    <property type="entry name" value="Methyltransf_25"/>
    <property type="match status" value="1"/>
</dbReference>
<dbReference type="InterPro" id="IPR029063">
    <property type="entry name" value="SAM-dependent_MTases_sf"/>
</dbReference>
<dbReference type="Gene3D" id="3.40.50.150">
    <property type="entry name" value="Vaccinia Virus protein VP39"/>
    <property type="match status" value="1"/>
</dbReference>
<dbReference type="OrthoDB" id="3172472at2"/>
<evidence type="ECO:0000313" key="2">
    <source>
        <dbReference type="EMBL" id="SKA35328.1"/>
    </source>
</evidence>
<name>A0A1T4T592_9ACTN</name>
<evidence type="ECO:0000259" key="1">
    <source>
        <dbReference type="Pfam" id="PF13649"/>
    </source>
</evidence>
<protein>
    <submittedName>
        <fullName evidence="2">Dimethyladenosine transferase (rRNA methylation)</fullName>
    </submittedName>
</protein>
<keyword evidence="2" id="KW-0808">Transferase</keyword>
<dbReference type="GO" id="GO:0016740">
    <property type="term" value="F:transferase activity"/>
    <property type="evidence" value="ECO:0007669"/>
    <property type="project" value="UniProtKB-KW"/>
</dbReference>
<organism evidence="2 3">
    <name type="scientific">Marinactinospora thermotolerans DSM 45154</name>
    <dbReference type="NCBI Taxonomy" id="1122192"/>
    <lineage>
        <taxon>Bacteria</taxon>
        <taxon>Bacillati</taxon>
        <taxon>Actinomycetota</taxon>
        <taxon>Actinomycetes</taxon>
        <taxon>Streptosporangiales</taxon>
        <taxon>Nocardiopsidaceae</taxon>
        <taxon>Marinactinospora</taxon>
    </lineage>
</organism>
<proteinExistence type="predicted"/>
<dbReference type="Proteomes" id="UP000190637">
    <property type="component" value="Unassembled WGS sequence"/>
</dbReference>
<dbReference type="CDD" id="cd02440">
    <property type="entry name" value="AdoMet_MTases"/>
    <property type="match status" value="1"/>
</dbReference>
<sequence length="245" mass="26707">MEPDFDPSDYGSRIADIYDATVKGLPTEAAVACLAKLSEGGPVLEFGVGTGRLALPLVQRGIPVAGIEGSPDMAAQLRAKPGGRDIPVHMGDFSQTRVEGEFALVLLALNTVFALPSQEAQVRCFANAAAHLREGGRFVVEAWTPDSAAFRDGKAVRLLSVAEDEVVLEAAQIFPADQYMRTTKVRVTSRGVRLLPANHRYAWPAELDLMARLAGLELEHRWSDWHGTPFADTSREHVTVYRRPC</sequence>
<feature type="domain" description="Methyltransferase" evidence="1">
    <location>
        <begin position="43"/>
        <end position="136"/>
    </location>
</feature>